<protein>
    <submittedName>
        <fullName evidence="8">FAD-dependent pyridine nucleotide-disulfide oxidoreductase</fullName>
    </submittedName>
</protein>
<dbReference type="InterPro" id="IPR004099">
    <property type="entry name" value="Pyr_nucl-diS_OxRdtase_dimer"/>
</dbReference>
<dbReference type="PANTHER" id="PTHR43429:SF1">
    <property type="entry name" value="NAD(P)H SULFUR OXIDOREDUCTASE (COA-DEPENDENT)"/>
    <property type="match status" value="1"/>
</dbReference>
<dbReference type="SUPFAM" id="SSF52821">
    <property type="entry name" value="Rhodanese/Cell cycle control phosphatase"/>
    <property type="match status" value="1"/>
</dbReference>
<evidence type="ECO:0000256" key="4">
    <source>
        <dbReference type="ARBA" id="ARBA00022827"/>
    </source>
</evidence>
<dbReference type="PROSITE" id="PS50206">
    <property type="entry name" value="RHODANESE_3"/>
    <property type="match status" value="1"/>
</dbReference>
<dbReference type="PRINTS" id="PR00368">
    <property type="entry name" value="FADPNR"/>
</dbReference>
<dbReference type="STRING" id="697281.Mahau_2317"/>
<reference evidence="9" key="1">
    <citation type="submission" date="2010-11" db="EMBL/GenBank/DDBJ databases">
        <title>The complete genome of Mahella australiensis DSM 15567.</title>
        <authorList>
            <consortium name="US DOE Joint Genome Institute (JGI-PGF)"/>
            <person name="Lucas S."/>
            <person name="Copeland A."/>
            <person name="Lapidus A."/>
            <person name="Bruce D."/>
            <person name="Goodwin L."/>
            <person name="Pitluck S."/>
            <person name="Kyrpides N."/>
            <person name="Mavromatis K."/>
            <person name="Pagani I."/>
            <person name="Ivanova N."/>
            <person name="Teshima H."/>
            <person name="Brettin T."/>
            <person name="Detter J.C."/>
            <person name="Han C."/>
            <person name="Tapia R."/>
            <person name="Land M."/>
            <person name="Hauser L."/>
            <person name="Markowitz V."/>
            <person name="Cheng J.-F."/>
            <person name="Hugenholtz P."/>
            <person name="Woyke T."/>
            <person name="Wu D."/>
            <person name="Spring S."/>
            <person name="Pukall R."/>
            <person name="Steenblock K."/>
            <person name="Schneider S."/>
            <person name="Klenk H.-P."/>
            <person name="Eisen J.A."/>
        </authorList>
    </citation>
    <scope>NUCLEOTIDE SEQUENCE [LARGE SCALE GENOMIC DNA]</scope>
    <source>
        <strain evidence="9">DSM 15567 / CIP 107919 / 50-1 BON</strain>
    </source>
</reference>
<dbReference type="InterPro" id="IPR036873">
    <property type="entry name" value="Rhodanese-like_dom_sf"/>
</dbReference>
<dbReference type="InterPro" id="IPR036188">
    <property type="entry name" value="FAD/NAD-bd_sf"/>
</dbReference>
<gene>
    <name evidence="8" type="ordered locus">Mahau_2317</name>
</gene>
<dbReference type="KEGG" id="mas:Mahau_2317"/>
<dbReference type="RefSeq" id="WP_013781910.1">
    <property type="nucleotide sequence ID" value="NC_015520.1"/>
</dbReference>
<evidence type="ECO:0000313" key="9">
    <source>
        <dbReference type="Proteomes" id="UP000008457"/>
    </source>
</evidence>
<name>F3ZVU0_MAHA5</name>
<keyword evidence="5" id="KW-0560">Oxidoreductase</keyword>
<evidence type="ECO:0000256" key="5">
    <source>
        <dbReference type="ARBA" id="ARBA00023002"/>
    </source>
</evidence>
<feature type="domain" description="Rhodanese" evidence="7">
    <location>
        <begin position="466"/>
        <end position="547"/>
    </location>
</feature>
<dbReference type="InterPro" id="IPR023753">
    <property type="entry name" value="FAD/NAD-binding_dom"/>
</dbReference>
<dbReference type="eggNOG" id="COG0607">
    <property type="taxonomic scope" value="Bacteria"/>
</dbReference>
<keyword evidence="3" id="KW-0285">Flavoprotein</keyword>
<organism evidence="8 9">
    <name type="scientific">Mahella australiensis (strain DSM 15567 / CIP 107919 / 50-1 BON)</name>
    <dbReference type="NCBI Taxonomy" id="697281"/>
    <lineage>
        <taxon>Bacteria</taxon>
        <taxon>Bacillati</taxon>
        <taxon>Bacillota</taxon>
        <taxon>Clostridia</taxon>
        <taxon>Thermoanaerobacterales</taxon>
        <taxon>Thermoanaerobacterales Family IV. Incertae Sedis</taxon>
        <taxon>Mahella</taxon>
    </lineage>
</organism>
<dbReference type="InterPro" id="IPR050260">
    <property type="entry name" value="FAD-bd_OxRdtase"/>
</dbReference>
<dbReference type="Proteomes" id="UP000008457">
    <property type="component" value="Chromosome"/>
</dbReference>
<dbReference type="OrthoDB" id="9802028at2"/>
<dbReference type="EMBL" id="CP002360">
    <property type="protein sequence ID" value="AEE97484.1"/>
    <property type="molecule type" value="Genomic_DNA"/>
</dbReference>
<reference evidence="8 9" key="2">
    <citation type="journal article" date="2011" name="Stand. Genomic Sci.">
        <title>Complete genome sequence of Mahella australiensis type strain (50-1 BON).</title>
        <authorList>
            <person name="Sikorski J."/>
            <person name="Teshima H."/>
            <person name="Nolan M."/>
            <person name="Lucas S."/>
            <person name="Hammon N."/>
            <person name="Deshpande S."/>
            <person name="Cheng J.F."/>
            <person name="Pitluck S."/>
            <person name="Liolios K."/>
            <person name="Pagani I."/>
            <person name="Ivanova N."/>
            <person name="Huntemann M."/>
            <person name="Mavromatis K."/>
            <person name="Ovchinikova G."/>
            <person name="Pati A."/>
            <person name="Tapia R."/>
            <person name="Han C."/>
            <person name="Goodwin L."/>
            <person name="Chen A."/>
            <person name="Palaniappan K."/>
            <person name="Land M."/>
            <person name="Hauser L."/>
            <person name="Ngatchou-Djao O.D."/>
            <person name="Rohde M."/>
            <person name="Pukall R."/>
            <person name="Spring S."/>
            <person name="Abt B."/>
            <person name="Goker M."/>
            <person name="Detter J.C."/>
            <person name="Woyke T."/>
            <person name="Bristow J."/>
            <person name="Markowitz V."/>
            <person name="Hugenholtz P."/>
            <person name="Eisen J.A."/>
            <person name="Kyrpides N.C."/>
            <person name="Klenk H.P."/>
            <person name="Lapidus A."/>
        </authorList>
    </citation>
    <scope>NUCLEOTIDE SEQUENCE [LARGE SCALE GENOMIC DNA]</scope>
    <source>
        <strain evidence="9">DSM 15567 / CIP 107919 / 50-1 BON</strain>
    </source>
</reference>
<dbReference type="SUPFAM" id="SSF51905">
    <property type="entry name" value="FAD/NAD(P)-binding domain"/>
    <property type="match status" value="1"/>
</dbReference>
<evidence type="ECO:0000256" key="1">
    <source>
        <dbReference type="ARBA" id="ARBA00001974"/>
    </source>
</evidence>
<dbReference type="PRINTS" id="PR00411">
    <property type="entry name" value="PNDRDTASEI"/>
</dbReference>
<dbReference type="AlphaFoldDB" id="F3ZVU0"/>
<evidence type="ECO:0000256" key="3">
    <source>
        <dbReference type="ARBA" id="ARBA00022630"/>
    </source>
</evidence>
<dbReference type="SMART" id="SM00450">
    <property type="entry name" value="RHOD"/>
    <property type="match status" value="1"/>
</dbReference>
<dbReference type="GO" id="GO:0016491">
    <property type="term" value="F:oxidoreductase activity"/>
    <property type="evidence" value="ECO:0007669"/>
    <property type="project" value="UniProtKB-KW"/>
</dbReference>
<proteinExistence type="inferred from homology"/>
<comment type="cofactor">
    <cofactor evidence="1">
        <name>FAD</name>
        <dbReference type="ChEBI" id="CHEBI:57692"/>
    </cofactor>
</comment>
<dbReference type="Gene3D" id="3.50.50.60">
    <property type="entry name" value="FAD/NAD(P)-binding domain"/>
    <property type="match status" value="2"/>
</dbReference>
<accession>F3ZVU0</accession>
<evidence type="ECO:0000256" key="2">
    <source>
        <dbReference type="ARBA" id="ARBA00009130"/>
    </source>
</evidence>
<evidence type="ECO:0000313" key="8">
    <source>
        <dbReference type="EMBL" id="AEE97484.1"/>
    </source>
</evidence>
<dbReference type="HOGENOM" id="CLU_003291_1_2_9"/>
<dbReference type="Pfam" id="PF00581">
    <property type="entry name" value="Rhodanese"/>
    <property type="match status" value="1"/>
</dbReference>
<sequence length="552" mass="60280">MRIVVIGSVAAGTSAAAKARRNDESAEIVIYEKDRDISYSGCGLPYYIGGVVKERAKLTPRDEAFFKQRYNIDVFTGHSVADIDTASKTLSIVNMATGEQFEDRYDKLLIATGAHPIMPPIPGIDKPNVFPLRNVAHADAINEFIQQKQPRHAVIIGGGFIGLEMAENLVHRGIAVDLADMAPQVMTPLDPDMAIYVQQYLERNGVKLYLGHAVEELLGDEEVDTVRLAGGIEIETDMVIMAIGIRPEVELAKRAGIALGPTGAIAVDTRMQTNVPDIYAAGDCAEAFSVINGKPLYRPLGSTANKMGRIAGDQMTGGDLEFRGILGTGIFKTFDMAVAQTGLSEKEAKAQGYDVVVCHNIKYDHADYYPDSAEMVIKAVADKTTHKILGAQIVGPRGVDKRIDVFVTAITFGAKAEDLFHLDLAYAPPFSTAKDPVMYTGMILEGILKRQRPLMTPDQLIQRQMAGEPVTIIDTREPEMYEKGHIEGAVNIPLEDLRSEAGKLDKNIPVVTYCNRGVTGNAAQNLLLQMGFKEVYNLSGGYNNYKVQRKRC</sequence>
<dbReference type="PANTHER" id="PTHR43429">
    <property type="entry name" value="PYRIDINE NUCLEOTIDE-DISULFIDE OXIDOREDUCTASE DOMAIN-CONTAINING"/>
    <property type="match status" value="1"/>
</dbReference>
<keyword evidence="9" id="KW-1185">Reference proteome</keyword>
<dbReference type="Pfam" id="PF07992">
    <property type="entry name" value="Pyr_redox_2"/>
    <property type="match status" value="1"/>
</dbReference>
<comment type="similarity">
    <text evidence="2">Belongs to the class-III pyridine nucleotide-disulfide oxidoreductase family.</text>
</comment>
<dbReference type="Pfam" id="PF02852">
    <property type="entry name" value="Pyr_redox_dim"/>
    <property type="match status" value="1"/>
</dbReference>
<dbReference type="eggNOG" id="COG0446">
    <property type="taxonomic scope" value="Bacteria"/>
</dbReference>
<dbReference type="SUPFAM" id="SSF55424">
    <property type="entry name" value="FAD/NAD-linked reductases, dimerisation (C-terminal) domain"/>
    <property type="match status" value="1"/>
</dbReference>
<keyword evidence="6" id="KW-0676">Redox-active center</keyword>
<dbReference type="Gene3D" id="3.40.250.10">
    <property type="entry name" value="Rhodanese-like domain"/>
    <property type="match status" value="1"/>
</dbReference>
<evidence type="ECO:0000256" key="6">
    <source>
        <dbReference type="ARBA" id="ARBA00023284"/>
    </source>
</evidence>
<dbReference type="InterPro" id="IPR016156">
    <property type="entry name" value="FAD/NAD-linked_Rdtase_dimer_sf"/>
</dbReference>
<keyword evidence="4" id="KW-0274">FAD</keyword>
<evidence type="ECO:0000259" key="7">
    <source>
        <dbReference type="PROSITE" id="PS50206"/>
    </source>
</evidence>
<dbReference type="InterPro" id="IPR001763">
    <property type="entry name" value="Rhodanese-like_dom"/>
</dbReference>